<comment type="function">
    <text evidence="9">The M ring may be actively involved in energy transduction.</text>
</comment>
<feature type="domain" description="Flagellar M-ring N-terminal" evidence="12">
    <location>
        <begin position="51"/>
        <end position="222"/>
    </location>
</feature>
<organism evidence="14 15">
    <name type="scientific">Terrisporobacter hibernicus</name>
    <dbReference type="NCBI Taxonomy" id="2813371"/>
    <lineage>
        <taxon>Bacteria</taxon>
        <taxon>Bacillati</taxon>
        <taxon>Bacillota</taxon>
        <taxon>Clostridia</taxon>
        <taxon>Peptostreptococcales</taxon>
        <taxon>Peptostreptococcaceae</taxon>
        <taxon>Terrisporobacter</taxon>
    </lineage>
</organism>
<proteinExistence type="inferred from homology"/>
<dbReference type="GO" id="GO:0071973">
    <property type="term" value="P:bacterial-type flagellum-dependent cell motility"/>
    <property type="evidence" value="ECO:0007669"/>
    <property type="project" value="InterPro"/>
</dbReference>
<dbReference type="PIRSF" id="PIRSF004862">
    <property type="entry name" value="FliF"/>
    <property type="match status" value="1"/>
</dbReference>
<feature type="compositionally biased region" description="Acidic residues" evidence="10">
    <location>
        <begin position="477"/>
        <end position="486"/>
    </location>
</feature>
<keyword evidence="5 11" id="KW-0812">Transmembrane</keyword>
<evidence type="ECO:0000259" key="13">
    <source>
        <dbReference type="Pfam" id="PF08345"/>
    </source>
</evidence>
<keyword evidence="14" id="KW-0966">Cell projection</keyword>
<feature type="domain" description="Flagellar M-ring C-terminal" evidence="13">
    <location>
        <begin position="260"/>
        <end position="401"/>
    </location>
</feature>
<feature type="transmembrane region" description="Helical" evidence="11">
    <location>
        <begin position="30"/>
        <end position="50"/>
    </location>
</feature>
<evidence type="ECO:0000256" key="3">
    <source>
        <dbReference type="ARBA" id="ARBA00007971"/>
    </source>
</evidence>
<dbReference type="InterPro" id="IPR000067">
    <property type="entry name" value="FlgMring_FliF"/>
</dbReference>
<accession>A0AAX2ZLN3</accession>
<dbReference type="GO" id="GO:0009431">
    <property type="term" value="C:bacterial-type flagellum basal body, MS ring"/>
    <property type="evidence" value="ECO:0007669"/>
    <property type="project" value="InterPro"/>
</dbReference>
<feature type="compositionally biased region" description="Polar residues" evidence="10">
    <location>
        <begin position="306"/>
        <end position="331"/>
    </location>
</feature>
<dbReference type="NCBIfam" id="TIGR00206">
    <property type="entry name" value="fliF"/>
    <property type="match status" value="1"/>
</dbReference>
<keyword evidence="15" id="KW-1185">Reference proteome</keyword>
<gene>
    <name evidence="14" type="primary">fliF</name>
    <name evidence="14" type="ORF">JW646_03660</name>
</gene>
<dbReference type="PANTHER" id="PTHR30046">
    <property type="entry name" value="FLAGELLAR M-RING PROTEIN"/>
    <property type="match status" value="1"/>
</dbReference>
<feature type="compositionally biased region" description="Basic and acidic residues" evidence="10">
    <location>
        <begin position="332"/>
        <end position="348"/>
    </location>
</feature>
<feature type="transmembrane region" description="Helical" evidence="11">
    <location>
        <begin position="420"/>
        <end position="439"/>
    </location>
</feature>
<dbReference type="InterPro" id="IPR045851">
    <property type="entry name" value="AMP-bd_C_sf"/>
</dbReference>
<evidence type="ECO:0000256" key="7">
    <source>
        <dbReference type="ARBA" id="ARBA00023136"/>
    </source>
</evidence>
<evidence type="ECO:0000256" key="8">
    <source>
        <dbReference type="ARBA" id="ARBA00023143"/>
    </source>
</evidence>
<dbReference type="InterPro" id="IPR013556">
    <property type="entry name" value="Flag_M-ring_C"/>
</dbReference>
<dbReference type="Pfam" id="PF08345">
    <property type="entry name" value="YscJ_FliF_C"/>
    <property type="match status" value="1"/>
</dbReference>
<sequence length="512" mass="55925">MEFKGIISKVKDTFQKKKEQFKELKKEKKIAIVVGVVAVILALAFGVKYINDSKYQLLFSGLTSEDAISITKELENQGVEMKVEGDSIYVPKEQVDKLRLELSGGISNGSKGFELMDETSSFGLTDEEFSIKKQRMVQGEIEKTIKTFQQVEDARVNITQGQESVFSDEGTPGSAAVAITLKAGQSLEPSQIKSIMSLVSASSTNIPKQNVEVVDQNMNLLSDGLFDDKGNASNSNGIDVALKSEKELSRNLEKSIVSLLEPIFGAGKVKATVNADLNFDNKEITETSISPKTVVMKESRSENKTTEQGNTGGSVDNNMNNVSGANDGTTSSKDESIEYDTGKKETKTTKAQGELNKITASVAIDGILTDAQITNVNDMVANTIGMDEKRGDDVKVVAMDFGANADEASKESGISDNMKLLGFVLLAVALAGVVAFIVINRAKKKKEEEYENYDDVDEIELINRKIEEMEGSSKSDNEDDEEESITLEEEVRKYASENPDRVTDLINSWLNV</sequence>
<keyword evidence="7 11" id="KW-0472">Membrane</keyword>
<feature type="region of interest" description="Disordered" evidence="10">
    <location>
        <begin position="295"/>
        <end position="350"/>
    </location>
</feature>
<evidence type="ECO:0000256" key="11">
    <source>
        <dbReference type="SAM" id="Phobius"/>
    </source>
</evidence>
<evidence type="ECO:0000256" key="9">
    <source>
        <dbReference type="PIRNR" id="PIRNR004862"/>
    </source>
</evidence>
<dbReference type="InterPro" id="IPR043427">
    <property type="entry name" value="YscJ/FliF"/>
</dbReference>
<name>A0AAX2ZLN3_9FIRM</name>
<keyword evidence="14" id="KW-0969">Cilium</keyword>
<dbReference type="Pfam" id="PF01514">
    <property type="entry name" value="YscJ_FliF"/>
    <property type="match status" value="1"/>
</dbReference>
<dbReference type="KEGG" id="tem:JW646_03660"/>
<comment type="subcellular location">
    <subcellularLocation>
        <location evidence="1 9">Bacterial flagellum basal body</location>
    </subcellularLocation>
    <subcellularLocation>
        <location evidence="2">Cell membrane</location>
        <topology evidence="2">Multi-pass membrane protein</topology>
    </subcellularLocation>
</comment>
<keyword evidence="6 11" id="KW-1133">Transmembrane helix</keyword>
<dbReference type="GO" id="GO:0003774">
    <property type="term" value="F:cytoskeletal motor activity"/>
    <property type="evidence" value="ECO:0007669"/>
    <property type="project" value="InterPro"/>
</dbReference>
<keyword evidence="8 9" id="KW-0975">Bacterial flagellum</keyword>
<evidence type="ECO:0000256" key="5">
    <source>
        <dbReference type="ARBA" id="ARBA00022692"/>
    </source>
</evidence>
<protein>
    <recommendedName>
        <fullName evidence="9">Flagellar M-ring protein</fullName>
    </recommendedName>
</protein>
<dbReference type="Gene3D" id="3.30.300.30">
    <property type="match status" value="1"/>
</dbReference>
<evidence type="ECO:0000256" key="1">
    <source>
        <dbReference type="ARBA" id="ARBA00004117"/>
    </source>
</evidence>
<dbReference type="RefSeq" id="WP_228416637.1">
    <property type="nucleotide sequence ID" value="NZ_CP081135.1"/>
</dbReference>
<dbReference type="InterPro" id="IPR006182">
    <property type="entry name" value="FliF_N_dom"/>
</dbReference>
<keyword evidence="14" id="KW-0282">Flagellum</keyword>
<dbReference type="Proteomes" id="UP001198983">
    <property type="component" value="Chromosome"/>
</dbReference>
<reference evidence="14 15" key="1">
    <citation type="journal article" date="2023" name="Int. J. Syst. Evol. Microbiol.">
        <title>Terrisporobacter hibernicus sp. nov., isolated from bovine faeces in Northern Ireland.</title>
        <authorList>
            <person name="Mitchell M."/>
            <person name="Nguyen S.V."/>
            <person name="Connor M."/>
            <person name="Fairley D.J."/>
            <person name="Donoghue O."/>
            <person name="Marshall H."/>
            <person name="Koolman L."/>
            <person name="McMullan G."/>
            <person name="Schaffer K.E."/>
            <person name="McGrath J.W."/>
            <person name="Fanning S."/>
        </authorList>
    </citation>
    <scope>NUCLEOTIDE SEQUENCE [LARGE SCALE GENOMIC DNA]</scope>
    <source>
        <strain evidence="14 15">MCA3</strain>
    </source>
</reference>
<dbReference type="EMBL" id="CP081135">
    <property type="protein sequence ID" value="UEL48562.1"/>
    <property type="molecule type" value="Genomic_DNA"/>
</dbReference>
<evidence type="ECO:0000256" key="10">
    <source>
        <dbReference type="SAM" id="MobiDB-lite"/>
    </source>
</evidence>
<evidence type="ECO:0000256" key="6">
    <source>
        <dbReference type="ARBA" id="ARBA00022989"/>
    </source>
</evidence>
<evidence type="ECO:0000256" key="4">
    <source>
        <dbReference type="ARBA" id="ARBA00022475"/>
    </source>
</evidence>
<dbReference type="AlphaFoldDB" id="A0AAX2ZLN3"/>
<feature type="compositionally biased region" description="Basic and acidic residues" evidence="10">
    <location>
        <begin position="467"/>
        <end position="476"/>
    </location>
</feature>
<evidence type="ECO:0000313" key="14">
    <source>
        <dbReference type="EMBL" id="UEL48562.1"/>
    </source>
</evidence>
<evidence type="ECO:0000256" key="2">
    <source>
        <dbReference type="ARBA" id="ARBA00004651"/>
    </source>
</evidence>
<comment type="similarity">
    <text evidence="3 9">Belongs to the FliF family.</text>
</comment>
<keyword evidence="4" id="KW-1003">Cell membrane</keyword>
<dbReference type="PANTHER" id="PTHR30046:SF0">
    <property type="entry name" value="FLAGELLAR M-RING PROTEIN"/>
    <property type="match status" value="1"/>
</dbReference>
<dbReference type="PRINTS" id="PR01009">
    <property type="entry name" value="FLGMRINGFLIF"/>
</dbReference>
<evidence type="ECO:0000313" key="15">
    <source>
        <dbReference type="Proteomes" id="UP001198983"/>
    </source>
</evidence>
<evidence type="ECO:0000259" key="12">
    <source>
        <dbReference type="Pfam" id="PF01514"/>
    </source>
</evidence>
<feature type="compositionally biased region" description="Basic and acidic residues" evidence="10">
    <location>
        <begin position="295"/>
        <end position="305"/>
    </location>
</feature>
<dbReference type="GO" id="GO:0005886">
    <property type="term" value="C:plasma membrane"/>
    <property type="evidence" value="ECO:0007669"/>
    <property type="project" value="UniProtKB-SubCell"/>
</dbReference>
<feature type="region of interest" description="Disordered" evidence="10">
    <location>
        <begin position="467"/>
        <end position="486"/>
    </location>
</feature>